<dbReference type="VEuPathDB" id="TriTrypDB:LPAL13_200040500"/>
<dbReference type="VEuPathDB" id="TriTrypDB:LPMP_203410"/>
<accession>A0A088S8B4</accession>
<proteinExistence type="predicted"/>
<dbReference type="KEGG" id="lpan:LPMP_203410"/>
<dbReference type="GeneID" id="22574552"/>
<evidence type="ECO:0000256" key="1">
    <source>
        <dbReference type="SAM" id="MobiDB-lite"/>
    </source>
</evidence>
<feature type="region of interest" description="Disordered" evidence="1">
    <location>
        <begin position="1353"/>
        <end position="1376"/>
    </location>
</feature>
<dbReference type="RefSeq" id="XP_010698543.1">
    <property type="nucleotide sequence ID" value="XM_010700241.1"/>
</dbReference>
<dbReference type="Proteomes" id="UP000063063">
    <property type="component" value="Chromosome 20"/>
</dbReference>
<organism evidence="2 3">
    <name type="scientific">Leishmania panamensis</name>
    <dbReference type="NCBI Taxonomy" id="5679"/>
    <lineage>
        <taxon>Eukaryota</taxon>
        <taxon>Discoba</taxon>
        <taxon>Euglenozoa</taxon>
        <taxon>Kinetoplastea</taxon>
        <taxon>Metakinetoplastina</taxon>
        <taxon>Trypanosomatida</taxon>
        <taxon>Trypanosomatidae</taxon>
        <taxon>Leishmaniinae</taxon>
        <taxon>Leishmania</taxon>
        <taxon>Leishmania guyanensis species complex</taxon>
    </lineage>
</organism>
<evidence type="ECO:0000313" key="3">
    <source>
        <dbReference type="Proteomes" id="UP000063063"/>
    </source>
</evidence>
<evidence type="ECO:0000313" key="2">
    <source>
        <dbReference type="EMBL" id="AIN97836.1"/>
    </source>
</evidence>
<dbReference type="eggNOG" id="ENOG502QW66">
    <property type="taxonomic scope" value="Eukaryota"/>
</dbReference>
<sequence>MRGTRLWWLRVSLVIRDGAHTTRMETLVRRWADLDAARPATLTGLATELLRETIASLQAPAPALTSSSVSLPNLALSLLSSPPLLLTSRESAQRIWRSLRRQRVQWQDAMELLPWQLLAMTPAQRQFLSPHVSRTPRRVINLTLAALDMHEDAALVQQYQSLKRSTYMVEYARLVSAALRERPSLPSGLLPIPYGVMLHGYTLGRRSPQDARMALAISKHMTLLGRAALTREAEERLVLSHARLEGFTGQWQSALGIVRHSRAVRLSAREGVVRYVRSLMTRQTDARLTTAAPLAQSLSSLVSKHCNPPAGSWDNRTAPAGLAAKVPLRHEDASTDWVNALRVFLAKEPQAQTYPSALHLLESLPPEVRGDRAYLLLASTVLHCSARRMYAGTLTRRVVSCITSADWTMALVLACAAQCYDVAAPLIPLVTKSCSRGAAGVRDIPPELRAYVMTMEGLEQEERLAASASAFLSDTAAAALTYPEALAHALTATSPATWRTLLLFCPHAGPPSRLRYFLLAACDESSGDATVFKRTSENSYTRSHIECCTFQSCAASRLVCAAAELRNQQYFFKVIPASVRAHHFEYSPLTNAPTLELKSEAEPRAVSAVTAVDRTNAAVALSNSVTGAPVEPTLQVQSTMLARVRLQAWGNQTAMTPEKCTQLLADVSLYLRATHMVEGVALSARQKPRLTEEVFLKSIAALAASGVVQLPSTERFHWPLAVFQAARLLRVPVDASLMVAATRTIPSMFVDRARLALPSILGAHTLLGDWRAGLQLCTRLLRKKRDGELEIDADPLHAGKPQTHRFTAPPPTFLEAMAQVGYASPPAVAVRHWKTLEAASSTPLTLPQNEGPCPLSLLLLELQQFQDARQLCEEVRHVSERQRQGSTQRKLNCLSRRRMLLGAAFCLLNSEAALRRVLRASRKEKATATDVDAHGLQRLLRVLNSTDVVQVLAAEAREGRCAQEHWLCEEMSRADVAADVVGYLARLRPFSTTLSALLFFRQAAAAHNAVGCLKGLVRLAERASECPYTDVLLLSLLRLLRLFLSHDGLLSASVVTCELTEDKTPVALPHPTALALARKLFNRMQEVQRLSLPLKDARRVLRQASDTHLPVVHTVAEGTGVASTAKSPVAPCAVWVVLGVLHSTVSNVLQVPVPASFTSHLLSRVVEMNGSSDWWAALHFFKNLRHPTLQERGLLVRAFRHCGGAATPILLAHRRFLRDCPELVVVWADEASGPSKWLQSLALLEHAQNLERRSTAAVAETEPDTGSSTEPAPAPALLLSAAVVSIIHSWNADERLRCGELLRRQGFIETEPTKNGKSLDDARVKKMADTRAQRQTEAILKLLREKPSVAVPFSNASPPVFNAAYPGRSAGHQNRQ</sequence>
<reference evidence="2 3" key="1">
    <citation type="journal article" date="2015" name="Sci. Rep.">
        <title>The genome of Leishmania panamensis: insights into genomics of the L. (Viannia) subgenus.</title>
        <authorList>
            <person name="Llanes A."/>
            <person name="Restrepo C.M."/>
            <person name="Vecchio G.D."/>
            <person name="Anguizola F.J."/>
            <person name="Lleonart R."/>
        </authorList>
    </citation>
    <scope>NUCLEOTIDE SEQUENCE [LARGE SCALE GENOMIC DNA]</scope>
    <source>
        <strain evidence="2 3">MHOM/PA/94/PSC-1</strain>
    </source>
</reference>
<protein>
    <submittedName>
        <fullName evidence="2">Uncharacterized protein</fullName>
    </submittedName>
</protein>
<name>A0A088S8B4_LEIPA</name>
<dbReference type="EMBL" id="CP009389">
    <property type="protein sequence ID" value="AIN97836.1"/>
    <property type="molecule type" value="Genomic_DNA"/>
</dbReference>
<feature type="region of interest" description="Disordered" evidence="1">
    <location>
        <begin position="1254"/>
        <end position="1273"/>
    </location>
</feature>
<gene>
    <name evidence="2" type="ORF">LPMP_203410</name>
</gene>
<dbReference type="OrthoDB" id="272744at2759"/>
<keyword evidence="3" id="KW-1185">Reference proteome</keyword>